<gene>
    <name evidence="7" type="ORF">OWO01_09855</name>
</gene>
<dbReference type="PIRSF" id="PIRSF005690">
    <property type="entry name" value="GerBA"/>
    <property type="match status" value="1"/>
</dbReference>
<dbReference type="AlphaFoldDB" id="A0A9J6REA7"/>
<keyword evidence="6" id="KW-0812">Transmembrane</keyword>
<evidence type="ECO:0000256" key="5">
    <source>
        <dbReference type="SAM" id="MobiDB-lite"/>
    </source>
</evidence>
<dbReference type="InterPro" id="IPR050768">
    <property type="entry name" value="UPF0353/GerABKA_families"/>
</dbReference>
<dbReference type="GO" id="GO:0005886">
    <property type="term" value="C:plasma membrane"/>
    <property type="evidence" value="ECO:0007669"/>
    <property type="project" value="UniProtKB-SubCell"/>
</dbReference>
<reference evidence="7" key="1">
    <citation type="submission" date="2022-11" db="EMBL/GenBank/DDBJ databases">
        <title>WGS of Natronobacillus azotifigens 24KS-1, an anaerobic diazotrophic haloalkaliphile from soda-rich habitats.</title>
        <authorList>
            <person name="Sorokin D.Y."/>
            <person name="Merkel A.Y."/>
        </authorList>
    </citation>
    <scope>NUCLEOTIDE SEQUENCE</scope>
    <source>
        <strain evidence="7">24KS-1</strain>
    </source>
</reference>
<evidence type="ECO:0000313" key="8">
    <source>
        <dbReference type="Proteomes" id="UP001084197"/>
    </source>
</evidence>
<comment type="subcellular location">
    <subcellularLocation>
        <location evidence="4">Cell membrane</location>
    </subcellularLocation>
    <subcellularLocation>
        <location evidence="1">Membrane</location>
        <topology evidence="1">Multi-pass membrane protein</topology>
    </subcellularLocation>
</comment>
<dbReference type="InterPro" id="IPR004995">
    <property type="entry name" value="Spore_Ger"/>
</dbReference>
<feature type="transmembrane region" description="Helical" evidence="6">
    <location>
        <begin position="426"/>
        <end position="450"/>
    </location>
</feature>
<dbReference type="GO" id="GO:0009847">
    <property type="term" value="P:spore germination"/>
    <property type="evidence" value="ECO:0007669"/>
    <property type="project" value="UniProtKB-UniRule"/>
</dbReference>
<dbReference type="PANTHER" id="PTHR22550">
    <property type="entry name" value="SPORE GERMINATION PROTEIN"/>
    <property type="match status" value="1"/>
</dbReference>
<protein>
    <submittedName>
        <fullName evidence="7">Spore germination protein</fullName>
    </submittedName>
</protein>
<dbReference type="RefSeq" id="WP_268780286.1">
    <property type="nucleotide sequence ID" value="NZ_JAPRAT010000018.1"/>
</dbReference>
<accession>A0A9J6REA7</accession>
<organism evidence="7 8">
    <name type="scientific">Natronobacillus azotifigens</name>
    <dbReference type="NCBI Taxonomy" id="472978"/>
    <lineage>
        <taxon>Bacteria</taxon>
        <taxon>Bacillati</taxon>
        <taxon>Bacillota</taxon>
        <taxon>Bacilli</taxon>
        <taxon>Bacillales</taxon>
        <taxon>Bacillaceae</taxon>
        <taxon>Natronobacillus</taxon>
    </lineage>
</organism>
<sequence length="515" mass="57779">MQLEEKLEQDFFSCLQQNVTEIESILGSPSDLVKRDFTIVEQVNLDASLLYIDGLADSDVIENTILRPLLTNEMNESITALSSEQIKQVLTKKGLQVPSISIVANFNDGIDAILAGNALLFVDQYKQAFSLSVQGWETRGIEEPQSDTVLRGPRDGFVESIRTNTALVRRRIRDPRFRIQSMQIGKRSKTDIAITYIEGLVREDLVDEVLQRLNNIEIDAVLESNYIEELIDDSPTSPFLTVQGTERPDKIAAGMYEGKVAIFVDNTPFVLIVPTHFWTFFQTSDDYYTHYTTASYFRFIRYIAFIISLTLPSFFVMLVSFHQEMIPTQLALTIAAGREIVPLPVLIEALLMETAFELMREAGIRMPKPIGQAVSIVGSLVVGQAAVDAGIVSPIMVIVVATTGIASFAIPDYLASVSIRLIRFPILIASGFLGLLGFATTFVLLVIHAISLRSFGEPYMAPYFPFNSRDRQDTMIRKPFWAIETRPADVKGNEQRAGKNQKPSPNKRRKTRYKR</sequence>
<keyword evidence="3 4" id="KW-0472">Membrane</keyword>
<feature type="transmembrane region" description="Helical" evidence="6">
    <location>
        <begin position="299"/>
        <end position="320"/>
    </location>
</feature>
<feature type="compositionally biased region" description="Basic and acidic residues" evidence="5">
    <location>
        <begin position="487"/>
        <end position="497"/>
    </location>
</feature>
<keyword evidence="8" id="KW-1185">Reference proteome</keyword>
<feature type="region of interest" description="Disordered" evidence="5">
    <location>
        <begin position="487"/>
        <end position="515"/>
    </location>
</feature>
<evidence type="ECO:0000256" key="4">
    <source>
        <dbReference type="PIRNR" id="PIRNR005690"/>
    </source>
</evidence>
<evidence type="ECO:0000313" key="7">
    <source>
        <dbReference type="EMBL" id="MCZ0703521.1"/>
    </source>
</evidence>
<keyword evidence="6" id="KW-1133">Transmembrane helix</keyword>
<dbReference type="PANTHER" id="PTHR22550:SF5">
    <property type="entry name" value="LEUCINE ZIPPER PROTEIN 4"/>
    <property type="match status" value="1"/>
</dbReference>
<evidence type="ECO:0000256" key="6">
    <source>
        <dbReference type="SAM" id="Phobius"/>
    </source>
</evidence>
<name>A0A9J6REA7_9BACI</name>
<evidence type="ECO:0000256" key="3">
    <source>
        <dbReference type="ARBA" id="ARBA00023136"/>
    </source>
</evidence>
<dbReference type="Pfam" id="PF03323">
    <property type="entry name" value="GerA"/>
    <property type="match status" value="1"/>
</dbReference>
<dbReference type="Proteomes" id="UP001084197">
    <property type="component" value="Unassembled WGS sequence"/>
</dbReference>
<dbReference type="EMBL" id="JAPRAT010000018">
    <property type="protein sequence ID" value="MCZ0703521.1"/>
    <property type="molecule type" value="Genomic_DNA"/>
</dbReference>
<evidence type="ECO:0000256" key="2">
    <source>
        <dbReference type="ARBA" id="ARBA00005278"/>
    </source>
</evidence>
<evidence type="ECO:0000256" key="1">
    <source>
        <dbReference type="ARBA" id="ARBA00004141"/>
    </source>
</evidence>
<comment type="caution">
    <text evidence="7">The sequence shown here is derived from an EMBL/GenBank/DDBJ whole genome shotgun (WGS) entry which is preliminary data.</text>
</comment>
<proteinExistence type="inferred from homology"/>
<feature type="transmembrane region" description="Helical" evidence="6">
    <location>
        <begin position="393"/>
        <end position="414"/>
    </location>
</feature>
<comment type="similarity">
    <text evidence="2 4">Belongs to the GerABKA family.</text>
</comment>
<feature type="compositionally biased region" description="Basic residues" evidence="5">
    <location>
        <begin position="505"/>
        <end position="515"/>
    </location>
</feature>